<dbReference type="CDD" id="cd03057">
    <property type="entry name" value="GST_N_Beta"/>
    <property type="match status" value="1"/>
</dbReference>
<gene>
    <name evidence="3" type="primary">gstA</name>
    <name evidence="3" type="ORF">E2F50_19650</name>
</gene>
<keyword evidence="4" id="KW-1185">Reference proteome</keyword>
<dbReference type="InterPro" id="IPR036249">
    <property type="entry name" value="Thioredoxin-like_sf"/>
</dbReference>
<dbReference type="EC" id="2.5.1.18" evidence="3"/>
<dbReference type="Pfam" id="PF00043">
    <property type="entry name" value="GST_C"/>
    <property type="match status" value="1"/>
</dbReference>
<dbReference type="PANTHER" id="PTHR44051:SF8">
    <property type="entry name" value="GLUTATHIONE S-TRANSFERASE GSTA"/>
    <property type="match status" value="1"/>
</dbReference>
<reference evidence="3 4" key="1">
    <citation type="submission" date="2019-03" db="EMBL/GenBank/DDBJ databases">
        <title>Rhizobium sp. nov., an bacterium isolated from biocrust in Mu Us Desert.</title>
        <authorList>
            <person name="Lixiong L."/>
        </authorList>
    </citation>
    <scope>NUCLEOTIDE SEQUENCE [LARGE SCALE GENOMIC DNA]</scope>
    <source>
        <strain evidence="3 4">SPY-1</strain>
    </source>
</reference>
<dbReference type="Pfam" id="PF13409">
    <property type="entry name" value="GST_N_2"/>
    <property type="match status" value="1"/>
</dbReference>
<dbReference type="InterPro" id="IPR010987">
    <property type="entry name" value="Glutathione-S-Trfase_C-like"/>
</dbReference>
<dbReference type="PROSITE" id="PS50405">
    <property type="entry name" value="GST_CTER"/>
    <property type="match status" value="1"/>
</dbReference>
<dbReference type="OrthoDB" id="7583243at2"/>
<dbReference type="AlphaFoldDB" id="A0A4V3ANM4"/>
<feature type="domain" description="GST N-terminal" evidence="1">
    <location>
        <begin position="1"/>
        <end position="81"/>
    </location>
</feature>
<dbReference type="GO" id="GO:0004364">
    <property type="term" value="F:glutathione transferase activity"/>
    <property type="evidence" value="ECO:0007669"/>
    <property type="project" value="UniProtKB-EC"/>
</dbReference>
<evidence type="ECO:0000313" key="4">
    <source>
        <dbReference type="Proteomes" id="UP000295238"/>
    </source>
</evidence>
<protein>
    <submittedName>
        <fullName evidence="3">Glutathione transferase GstA</fullName>
        <ecNumber evidence="3">2.5.1.18</ecNumber>
    </submittedName>
</protein>
<dbReference type="InterPro" id="IPR040079">
    <property type="entry name" value="Glutathione_S-Trfase"/>
</dbReference>
<dbReference type="SUPFAM" id="SSF52833">
    <property type="entry name" value="Thioredoxin-like"/>
    <property type="match status" value="1"/>
</dbReference>
<dbReference type="InterPro" id="IPR004046">
    <property type="entry name" value="GST_C"/>
</dbReference>
<dbReference type="InterPro" id="IPR004045">
    <property type="entry name" value="Glutathione_S-Trfase_N"/>
</dbReference>
<dbReference type="SFLD" id="SFLDS00019">
    <property type="entry name" value="Glutathione_Transferase_(cytos"/>
    <property type="match status" value="1"/>
</dbReference>
<dbReference type="Gene3D" id="3.40.30.10">
    <property type="entry name" value="Glutaredoxin"/>
    <property type="match status" value="1"/>
</dbReference>
<name>A0A4V3ANM4_9HYPH</name>
<dbReference type="PROSITE" id="PS50404">
    <property type="entry name" value="GST_NTER"/>
    <property type="match status" value="1"/>
</dbReference>
<evidence type="ECO:0000259" key="1">
    <source>
        <dbReference type="PROSITE" id="PS50404"/>
    </source>
</evidence>
<comment type="caution">
    <text evidence="3">The sequence shown here is derived from an EMBL/GenBank/DDBJ whole genome shotgun (WGS) entry which is preliminary data.</text>
</comment>
<evidence type="ECO:0000259" key="2">
    <source>
        <dbReference type="PROSITE" id="PS50405"/>
    </source>
</evidence>
<dbReference type="NCBIfam" id="NF007831">
    <property type="entry name" value="PRK10542.1"/>
    <property type="match status" value="1"/>
</dbReference>
<dbReference type="SUPFAM" id="SSF47616">
    <property type="entry name" value="GST C-terminal domain-like"/>
    <property type="match status" value="1"/>
</dbReference>
<dbReference type="SFLD" id="SFLDG01150">
    <property type="entry name" value="Main.1:_Beta-like"/>
    <property type="match status" value="1"/>
</dbReference>
<dbReference type="PANTHER" id="PTHR44051">
    <property type="entry name" value="GLUTATHIONE S-TRANSFERASE-RELATED"/>
    <property type="match status" value="1"/>
</dbReference>
<organism evidence="3 4">
    <name type="scientific">Rhizobium deserti</name>
    <dbReference type="NCBI Taxonomy" id="2547961"/>
    <lineage>
        <taxon>Bacteria</taxon>
        <taxon>Pseudomonadati</taxon>
        <taxon>Pseudomonadota</taxon>
        <taxon>Alphaproteobacteria</taxon>
        <taxon>Hyphomicrobiales</taxon>
        <taxon>Rhizobiaceae</taxon>
        <taxon>Rhizobium/Agrobacterium group</taxon>
        <taxon>Rhizobium</taxon>
    </lineage>
</organism>
<dbReference type="Proteomes" id="UP000295238">
    <property type="component" value="Unassembled WGS sequence"/>
</dbReference>
<dbReference type="Gene3D" id="1.20.1050.10">
    <property type="match status" value="1"/>
</dbReference>
<evidence type="ECO:0000313" key="3">
    <source>
        <dbReference type="EMBL" id="TDK31875.1"/>
    </source>
</evidence>
<dbReference type="RefSeq" id="WP_133317876.1">
    <property type="nucleotide sequence ID" value="NZ_SMTL01000006.1"/>
</dbReference>
<keyword evidence="3" id="KW-0808">Transferase</keyword>
<dbReference type="EMBL" id="SMTL01000006">
    <property type="protein sequence ID" value="TDK31875.1"/>
    <property type="molecule type" value="Genomic_DNA"/>
</dbReference>
<sequence>MKLFAHPGASSLSVHILLRETELPFELEVVNVTEKVRAFGGDYRQMNPRGMVPALELEDGTILTENLVIAQYVCDTAGRVDLMPAAGSRQRYEVMEWQSFIATELHKATSPLFWPLGEEAKSFVRKRLSGKYRVVEDALQGKPFLTGNHLTAADAYLFPILSWALLFNIDLSGFPNIRGFLRRMGKRPSVSNALKAEGRGLVTILADEIETKPFEAYAPTSRTRSGTGLETSPW</sequence>
<dbReference type="SFLD" id="SFLDG00358">
    <property type="entry name" value="Main_(cytGST)"/>
    <property type="match status" value="1"/>
</dbReference>
<dbReference type="InterPro" id="IPR036282">
    <property type="entry name" value="Glutathione-S-Trfase_C_sf"/>
</dbReference>
<feature type="domain" description="GST C-terminal" evidence="2">
    <location>
        <begin position="87"/>
        <end position="213"/>
    </location>
</feature>
<proteinExistence type="predicted"/>
<accession>A0A4V3ANM4</accession>
<dbReference type="CDD" id="cd03188">
    <property type="entry name" value="GST_C_Beta"/>
    <property type="match status" value="1"/>
</dbReference>